<evidence type="ECO:0000256" key="1">
    <source>
        <dbReference type="SAM" id="MobiDB-lite"/>
    </source>
</evidence>
<dbReference type="EMBL" id="LN829119">
    <property type="protein sequence ID" value="CPR15609.1"/>
    <property type="molecule type" value="Genomic_DNA"/>
</dbReference>
<proteinExistence type="predicted"/>
<dbReference type="KEGG" id="fiy:BN1229_v1_0433"/>
<gene>
    <name evidence="3" type="ORF">YBN1229_v1_0433</name>
</gene>
<dbReference type="OrthoDB" id="7428956at2"/>
<evidence type="ECO:0000256" key="2">
    <source>
        <dbReference type="SAM" id="Phobius"/>
    </source>
</evidence>
<evidence type="ECO:0000313" key="3">
    <source>
        <dbReference type="EMBL" id="CPR15609.1"/>
    </source>
</evidence>
<dbReference type="Proteomes" id="UP000033187">
    <property type="component" value="Chromosome 1"/>
</dbReference>
<evidence type="ECO:0000313" key="4">
    <source>
        <dbReference type="Proteomes" id="UP000033187"/>
    </source>
</evidence>
<keyword evidence="2" id="KW-1133">Transmembrane helix</keyword>
<evidence type="ECO:0008006" key="5">
    <source>
        <dbReference type="Google" id="ProtNLM"/>
    </source>
</evidence>
<keyword evidence="2" id="KW-0472">Membrane</keyword>
<accession>A0A0D6JAE9</accession>
<feature type="region of interest" description="Disordered" evidence="1">
    <location>
        <begin position="1"/>
        <end position="24"/>
    </location>
</feature>
<sequence length="61" mass="6849">MQGTSTDKRTSQSPDGPKTYSAEKARQGTIILRHRWSRWLFILGLVAAVVLAFFTIPQMPS</sequence>
<organism evidence="3 4">
    <name type="scientific">Candidatus Filomicrobium marinum</name>
    <dbReference type="NCBI Taxonomy" id="1608628"/>
    <lineage>
        <taxon>Bacteria</taxon>
        <taxon>Pseudomonadati</taxon>
        <taxon>Pseudomonadota</taxon>
        <taxon>Alphaproteobacteria</taxon>
        <taxon>Hyphomicrobiales</taxon>
        <taxon>Hyphomicrobiaceae</taxon>
        <taxon>Filomicrobium</taxon>
    </lineage>
</organism>
<feature type="compositionally biased region" description="Basic and acidic residues" evidence="1">
    <location>
        <begin position="1"/>
        <end position="10"/>
    </location>
</feature>
<dbReference type="AlphaFoldDB" id="A0A0D6JAE9"/>
<feature type="transmembrane region" description="Helical" evidence="2">
    <location>
        <begin position="36"/>
        <end position="56"/>
    </location>
</feature>
<name>A0A0D6JAE9_9HYPH</name>
<protein>
    <recommendedName>
        <fullName evidence="5">Peptide ABC transporter permease</fullName>
    </recommendedName>
</protein>
<keyword evidence="2" id="KW-0812">Transmembrane</keyword>
<reference evidence="4" key="1">
    <citation type="submission" date="2015-02" db="EMBL/GenBank/DDBJ databases">
        <authorList>
            <person name="Chooi Y.-H."/>
        </authorList>
    </citation>
    <scope>NUCLEOTIDE SEQUENCE [LARGE SCALE GENOMIC DNA]</scope>
    <source>
        <strain evidence="4">strain Y</strain>
    </source>
</reference>
<keyword evidence="4" id="KW-1185">Reference proteome</keyword>